<evidence type="ECO:0000256" key="4">
    <source>
        <dbReference type="ARBA" id="ARBA00022692"/>
    </source>
</evidence>
<organism evidence="8 9">
    <name type="scientific">Chelatococcus sambhunathii</name>
    <dbReference type="NCBI Taxonomy" id="363953"/>
    <lineage>
        <taxon>Bacteria</taxon>
        <taxon>Pseudomonadati</taxon>
        <taxon>Pseudomonadota</taxon>
        <taxon>Alphaproteobacteria</taxon>
        <taxon>Hyphomicrobiales</taxon>
        <taxon>Chelatococcaceae</taxon>
        <taxon>Chelatococcus</taxon>
    </lineage>
</organism>
<dbReference type="PANTHER" id="PTHR33452">
    <property type="entry name" value="OXIDOREDUCTASE CATD-RELATED"/>
    <property type="match status" value="1"/>
</dbReference>
<evidence type="ECO:0000256" key="6">
    <source>
        <dbReference type="ARBA" id="ARBA00023136"/>
    </source>
</evidence>
<gene>
    <name evidence="8" type="ORF">IHQ68_01945</name>
</gene>
<dbReference type="Pfam" id="PF07681">
    <property type="entry name" value="DoxX"/>
    <property type="match status" value="1"/>
</dbReference>
<evidence type="ECO:0000256" key="5">
    <source>
        <dbReference type="ARBA" id="ARBA00022989"/>
    </source>
</evidence>
<evidence type="ECO:0000313" key="8">
    <source>
        <dbReference type="EMBL" id="MDR4305384.1"/>
    </source>
</evidence>
<keyword evidence="4 7" id="KW-0812">Transmembrane</keyword>
<evidence type="ECO:0000256" key="1">
    <source>
        <dbReference type="ARBA" id="ARBA00004651"/>
    </source>
</evidence>
<dbReference type="InterPro" id="IPR051907">
    <property type="entry name" value="DoxX-like_oxidoreductase"/>
</dbReference>
<evidence type="ECO:0000313" key="9">
    <source>
        <dbReference type="Proteomes" id="UP001181622"/>
    </source>
</evidence>
<evidence type="ECO:0000256" key="3">
    <source>
        <dbReference type="ARBA" id="ARBA00022475"/>
    </source>
</evidence>
<dbReference type="PANTHER" id="PTHR33452:SF1">
    <property type="entry name" value="INNER MEMBRANE PROTEIN YPHA-RELATED"/>
    <property type="match status" value="1"/>
</dbReference>
<evidence type="ECO:0000256" key="2">
    <source>
        <dbReference type="ARBA" id="ARBA00006679"/>
    </source>
</evidence>
<accession>A0ABU1DB85</accession>
<reference evidence="8" key="1">
    <citation type="submission" date="2020-10" db="EMBL/GenBank/DDBJ databases">
        <authorList>
            <person name="Abbas A."/>
            <person name="Razzaq R."/>
            <person name="Waqas M."/>
            <person name="Abbas N."/>
            <person name="Nielsen T.K."/>
            <person name="Hansen L.H."/>
            <person name="Hussain S."/>
            <person name="Shahid M."/>
        </authorList>
    </citation>
    <scope>NUCLEOTIDE SEQUENCE</scope>
    <source>
        <strain evidence="8">S14</strain>
    </source>
</reference>
<feature type="transmembrane region" description="Helical" evidence="7">
    <location>
        <begin position="59"/>
        <end position="80"/>
    </location>
</feature>
<proteinExistence type="inferred from homology"/>
<keyword evidence="6 7" id="KW-0472">Membrane</keyword>
<keyword evidence="3" id="KW-1003">Cell membrane</keyword>
<name>A0ABU1DB85_9HYPH</name>
<dbReference type="EMBL" id="JADBEO010000003">
    <property type="protein sequence ID" value="MDR4305384.1"/>
    <property type="molecule type" value="Genomic_DNA"/>
</dbReference>
<evidence type="ECO:0000256" key="7">
    <source>
        <dbReference type="SAM" id="Phobius"/>
    </source>
</evidence>
<comment type="caution">
    <text evidence="8">The sequence shown here is derived from an EMBL/GenBank/DDBJ whole genome shotgun (WGS) entry which is preliminary data.</text>
</comment>
<feature type="transmembrane region" description="Helical" evidence="7">
    <location>
        <begin position="104"/>
        <end position="123"/>
    </location>
</feature>
<sequence length="152" mass="15969">MGYGFAAHGFAKLARGPDHFAGILSAMGVPEPHFMSLVVIFFEIFGGLSLLLGALVPLFALPMIVILLFAALTVHLPYGFSSVKLLAVTPAGAQFGQPGYEADLLYVAGILSLVIGGSGPYAVDNRLISWIARRRVRVAGEEAGPAGARTRT</sequence>
<protein>
    <submittedName>
        <fullName evidence="8">DoxX family protein</fullName>
    </submittedName>
</protein>
<comment type="similarity">
    <text evidence="2">Belongs to the DoxX family.</text>
</comment>
<dbReference type="InterPro" id="IPR032808">
    <property type="entry name" value="DoxX"/>
</dbReference>
<dbReference type="Proteomes" id="UP001181622">
    <property type="component" value="Unassembled WGS sequence"/>
</dbReference>
<keyword evidence="5 7" id="KW-1133">Transmembrane helix</keyword>
<keyword evidence="9" id="KW-1185">Reference proteome</keyword>
<comment type="subcellular location">
    <subcellularLocation>
        <location evidence="1">Cell membrane</location>
        <topology evidence="1">Multi-pass membrane protein</topology>
    </subcellularLocation>
</comment>